<organism evidence="1 2">
    <name type="scientific">Desulfoscipio gibsoniae DSM 7213</name>
    <dbReference type="NCBI Taxonomy" id="767817"/>
    <lineage>
        <taxon>Bacteria</taxon>
        <taxon>Bacillati</taxon>
        <taxon>Bacillota</taxon>
        <taxon>Clostridia</taxon>
        <taxon>Eubacteriales</taxon>
        <taxon>Desulfallaceae</taxon>
        <taxon>Desulfoscipio</taxon>
    </lineage>
</organism>
<sequence>MELDKICQNCSSFFQDSKDLETDLGVCLNDDVFEPFLDEIMENADFSNCYEIYLKKRFDGGREPCDQYEEPEFIEIPDGQDINAYLHIEHMKHQNVDEIIKYLYDADNKIVNNAISVISKYVYIGNESAYKGLIKFYMGLGPAESLEDVYSRMKIVDILSSKESEKNTIDAYVNELARTPSNNTTRQLYTEILKRLSRCPHEMVQEPLLELFSKRKYSYKIKNRIMEVARASETDEYWYK</sequence>
<dbReference type="EMBL" id="CP003273">
    <property type="protein sequence ID" value="AGL01194.1"/>
    <property type="molecule type" value="Genomic_DNA"/>
</dbReference>
<evidence type="ECO:0000313" key="1">
    <source>
        <dbReference type="EMBL" id="AGL01194.1"/>
    </source>
</evidence>
<gene>
    <name evidence="1" type="ORF">Desgi_1733</name>
</gene>
<reference evidence="1 2" key="1">
    <citation type="submission" date="2012-01" db="EMBL/GenBank/DDBJ databases">
        <title>Complete sequence of Desulfotomaculum gibsoniae DSM 7213.</title>
        <authorList>
            <consortium name="US DOE Joint Genome Institute"/>
            <person name="Lucas S."/>
            <person name="Han J."/>
            <person name="Lapidus A."/>
            <person name="Cheng J.-F."/>
            <person name="Goodwin L."/>
            <person name="Pitluck S."/>
            <person name="Peters L."/>
            <person name="Ovchinnikova G."/>
            <person name="Teshima H."/>
            <person name="Detter J.C."/>
            <person name="Han C."/>
            <person name="Tapia R."/>
            <person name="Land M."/>
            <person name="Hauser L."/>
            <person name="Kyrpides N."/>
            <person name="Ivanova N."/>
            <person name="Pagani I."/>
            <person name="Parshina S."/>
            <person name="Plugge C."/>
            <person name="Muyzer G."/>
            <person name="Kuever J."/>
            <person name="Ivanova A."/>
            <person name="Nazina T."/>
            <person name="Klenk H.-P."/>
            <person name="Brambilla E."/>
            <person name="Spring S."/>
            <person name="Stams A.F."/>
            <person name="Woyke T."/>
        </authorList>
    </citation>
    <scope>NUCLEOTIDE SEQUENCE [LARGE SCALE GENOMIC DNA]</scope>
    <source>
        <strain evidence="1 2">DSM 7213</strain>
    </source>
</reference>
<protein>
    <submittedName>
        <fullName evidence="1">Uncharacterized protein</fullName>
    </submittedName>
</protein>
<proteinExistence type="predicted"/>
<evidence type="ECO:0000313" key="2">
    <source>
        <dbReference type="Proteomes" id="UP000013520"/>
    </source>
</evidence>
<dbReference type="Proteomes" id="UP000013520">
    <property type="component" value="Chromosome"/>
</dbReference>
<dbReference type="RefSeq" id="WP_006524466.1">
    <property type="nucleotide sequence ID" value="NC_021184.1"/>
</dbReference>
<keyword evidence="2" id="KW-1185">Reference proteome</keyword>
<dbReference type="HOGENOM" id="CLU_1199325_0_0_9"/>
<dbReference type="KEGG" id="dgi:Desgi_1733"/>
<accession>R4KF27</accession>
<dbReference type="eggNOG" id="ENOG502ZBFY">
    <property type="taxonomic scope" value="Bacteria"/>
</dbReference>
<dbReference type="OrthoDB" id="2081006at2"/>
<dbReference type="AlphaFoldDB" id="R4KF27"/>
<name>R4KF27_9FIRM</name>